<dbReference type="Gene3D" id="2.40.50.140">
    <property type="entry name" value="Nucleic acid-binding proteins"/>
    <property type="match status" value="1"/>
</dbReference>
<comment type="function">
    <text evidence="6">One of the primary rRNA binding proteins, it binds specifically to the 5'-end of 16S ribosomal RNA.</text>
</comment>
<dbReference type="CDD" id="cd00364">
    <property type="entry name" value="Ribosomal_uS17"/>
    <property type="match status" value="1"/>
</dbReference>
<dbReference type="NCBIfam" id="NF004123">
    <property type="entry name" value="PRK05610.1"/>
    <property type="match status" value="1"/>
</dbReference>
<organism evidence="8 9">
    <name type="scientific">Spongiibacter thalassae</name>
    <dbReference type="NCBI Taxonomy" id="2721624"/>
    <lineage>
        <taxon>Bacteria</taxon>
        <taxon>Pseudomonadati</taxon>
        <taxon>Pseudomonadota</taxon>
        <taxon>Gammaproteobacteria</taxon>
        <taxon>Cellvibrionales</taxon>
        <taxon>Spongiibacteraceae</taxon>
        <taxon>Spongiibacter</taxon>
    </lineage>
</organism>
<comment type="subunit">
    <text evidence="6">Part of the 30S ribosomal subunit.</text>
</comment>
<keyword evidence="9" id="KW-1185">Reference proteome</keyword>
<dbReference type="InterPro" id="IPR012340">
    <property type="entry name" value="NA-bd_OB-fold"/>
</dbReference>
<dbReference type="SUPFAM" id="SSF50249">
    <property type="entry name" value="Nucleic acid-binding proteins"/>
    <property type="match status" value="1"/>
</dbReference>
<dbReference type="PROSITE" id="PS00056">
    <property type="entry name" value="RIBOSOMAL_S17"/>
    <property type="match status" value="1"/>
</dbReference>
<evidence type="ECO:0000256" key="1">
    <source>
        <dbReference type="ARBA" id="ARBA00010254"/>
    </source>
</evidence>
<comment type="similarity">
    <text evidence="1 6 7">Belongs to the universal ribosomal protein uS17 family.</text>
</comment>
<evidence type="ECO:0000256" key="6">
    <source>
        <dbReference type="HAMAP-Rule" id="MF_01345"/>
    </source>
</evidence>
<keyword evidence="3 6" id="KW-0694">RNA-binding</keyword>
<keyword evidence="5 6" id="KW-0687">Ribonucleoprotein</keyword>
<keyword evidence="2 6" id="KW-0699">rRNA-binding</keyword>
<proteinExistence type="inferred from homology"/>
<protein>
    <recommendedName>
        <fullName evidence="6">Small ribosomal subunit protein uS17</fullName>
    </recommendedName>
</protein>
<dbReference type="PANTHER" id="PTHR10744:SF1">
    <property type="entry name" value="SMALL RIBOSOMAL SUBUNIT PROTEIN US17M"/>
    <property type="match status" value="1"/>
</dbReference>
<dbReference type="EMBL" id="JAAWWK010000006">
    <property type="protein sequence ID" value="NKI19185.1"/>
    <property type="molecule type" value="Genomic_DNA"/>
</dbReference>
<dbReference type="InterPro" id="IPR000266">
    <property type="entry name" value="Ribosomal_uS17"/>
</dbReference>
<accession>A0ABX1GJQ5</accession>
<dbReference type="Proteomes" id="UP000765845">
    <property type="component" value="Unassembled WGS sequence"/>
</dbReference>
<name>A0ABX1GJQ5_9GAMM</name>
<dbReference type="InterPro" id="IPR019984">
    <property type="entry name" value="Ribosomal_uS17_bact/chlr"/>
</dbReference>
<dbReference type="NCBIfam" id="TIGR03635">
    <property type="entry name" value="uS17_bact"/>
    <property type="match status" value="1"/>
</dbReference>
<dbReference type="HAMAP" id="MF_01345_B">
    <property type="entry name" value="Ribosomal_uS17_B"/>
    <property type="match status" value="1"/>
</dbReference>
<dbReference type="PANTHER" id="PTHR10744">
    <property type="entry name" value="40S RIBOSOMAL PROTEIN S11 FAMILY MEMBER"/>
    <property type="match status" value="1"/>
</dbReference>
<comment type="caution">
    <text evidence="8">The sequence shown here is derived from an EMBL/GenBank/DDBJ whole genome shotgun (WGS) entry which is preliminary data.</text>
</comment>
<dbReference type="Pfam" id="PF00366">
    <property type="entry name" value="Ribosomal_S17"/>
    <property type="match status" value="1"/>
</dbReference>
<dbReference type="PRINTS" id="PR00973">
    <property type="entry name" value="RIBOSOMALS17"/>
</dbReference>
<evidence type="ECO:0000256" key="5">
    <source>
        <dbReference type="ARBA" id="ARBA00023274"/>
    </source>
</evidence>
<gene>
    <name evidence="6 8" type="primary">rpsQ</name>
    <name evidence="8" type="ORF">HCU74_17395</name>
</gene>
<evidence type="ECO:0000256" key="3">
    <source>
        <dbReference type="ARBA" id="ARBA00022884"/>
    </source>
</evidence>
<evidence type="ECO:0000313" key="8">
    <source>
        <dbReference type="EMBL" id="NKI19185.1"/>
    </source>
</evidence>
<evidence type="ECO:0000256" key="2">
    <source>
        <dbReference type="ARBA" id="ARBA00022730"/>
    </source>
</evidence>
<dbReference type="RefSeq" id="WP_168451674.1">
    <property type="nucleotide sequence ID" value="NZ_JAAWWK010000006.1"/>
</dbReference>
<reference evidence="8 9" key="1">
    <citation type="submission" date="2020-04" db="EMBL/GenBank/DDBJ databases">
        <authorList>
            <person name="Yoon J."/>
        </authorList>
    </citation>
    <scope>NUCLEOTIDE SEQUENCE [LARGE SCALE GENOMIC DNA]</scope>
    <source>
        <strain evidence="8 9">KMU-166</strain>
    </source>
</reference>
<evidence type="ECO:0000256" key="4">
    <source>
        <dbReference type="ARBA" id="ARBA00022980"/>
    </source>
</evidence>
<sequence>MSEAAKSARTATGKVISDKMDKTITVLIERRVKHPIYGKYLTRSSKIHAHDENNECKAGDVVTVCETRPLSKSKSWTLLRVDEAATQI</sequence>
<evidence type="ECO:0000256" key="7">
    <source>
        <dbReference type="RuleBase" id="RU003872"/>
    </source>
</evidence>
<dbReference type="GO" id="GO:0005840">
    <property type="term" value="C:ribosome"/>
    <property type="evidence" value="ECO:0007669"/>
    <property type="project" value="UniProtKB-KW"/>
</dbReference>
<evidence type="ECO:0000313" key="9">
    <source>
        <dbReference type="Proteomes" id="UP000765845"/>
    </source>
</evidence>
<dbReference type="InterPro" id="IPR019979">
    <property type="entry name" value="Ribosomal_uS17_CS"/>
</dbReference>
<keyword evidence="4 6" id="KW-0689">Ribosomal protein</keyword>